<name>A0A7Y0E2U8_9PROT</name>
<keyword evidence="3" id="KW-1185">Reference proteome</keyword>
<dbReference type="Proteomes" id="UP000539372">
    <property type="component" value="Unassembled WGS sequence"/>
</dbReference>
<proteinExistence type="predicted"/>
<evidence type="ECO:0000313" key="3">
    <source>
        <dbReference type="Proteomes" id="UP000539372"/>
    </source>
</evidence>
<dbReference type="GO" id="GO:0006270">
    <property type="term" value="P:DNA replication initiation"/>
    <property type="evidence" value="ECO:0007669"/>
    <property type="project" value="TreeGrafter"/>
</dbReference>
<dbReference type="PANTHER" id="PTHR30050:SF5">
    <property type="entry name" value="DNAA REGULATORY INACTIVATOR HDA"/>
    <property type="match status" value="1"/>
</dbReference>
<dbReference type="GO" id="GO:0003688">
    <property type="term" value="F:DNA replication origin binding"/>
    <property type="evidence" value="ECO:0007669"/>
    <property type="project" value="TreeGrafter"/>
</dbReference>
<dbReference type="SUPFAM" id="SSF52540">
    <property type="entry name" value="P-loop containing nucleoside triphosphate hydrolases"/>
    <property type="match status" value="1"/>
</dbReference>
<comment type="caution">
    <text evidence="2">The sequence shown here is derived from an EMBL/GenBank/DDBJ whole genome shotgun (WGS) entry which is preliminary data.</text>
</comment>
<dbReference type="Pfam" id="PF22688">
    <property type="entry name" value="Hda_lid"/>
    <property type="match status" value="1"/>
</dbReference>
<dbReference type="InterPro" id="IPR027417">
    <property type="entry name" value="P-loop_NTPase"/>
</dbReference>
<dbReference type="AlphaFoldDB" id="A0A7Y0E2U8"/>
<protein>
    <submittedName>
        <fullName evidence="2">DNA replication protein</fullName>
    </submittedName>
</protein>
<dbReference type="PANTHER" id="PTHR30050">
    <property type="entry name" value="CHROMOSOMAL REPLICATION INITIATOR PROTEIN DNAA"/>
    <property type="match status" value="1"/>
</dbReference>
<reference evidence="2 3" key="1">
    <citation type="submission" date="2020-04" db="EMBL/GenBank/DDBJ databases">
        <title>Rhodospirillaceae bacterium KN72 isolated from deep sea.</title>
        <authorList>
            <person name="Zhang D.-C."/>
        </authorList>
    </citation>
    <scope>NUCLEOTIDE SEQUENCE [LARGE SCALE GENOMIC DNA]</scope>
    <source>
        <strain evidence="2 3">KN72</strain>
    </source>
</reference>
<dbReference type="Gene3D" id="3.40.50.300">
    <property type="entry name" value="P-loop containing nucleotide triphosphate hydrolases"/>
    <property type="match status" value="1"/>
</dbReference>
<dbReference type="InterPro" id="IPR055199">
    <property type="entry name" value="Hda_lid"/>
</dbReference>
<sequence length="228" mass="24520">MTEKPMQLPLDLGFRPASGREDFLVAPCNAAAVAWIDRFPDWPGPVAVLCGPEGSGKSHLLAVWSDVSQAVFLVGADLTVNGLETAIGGAVAVAVDAADGVHEPDTLFHLINMVRERGGHLLVAVREPPARWTFGTPDMRSRLAAAPLLELGAPDDAVLQAVLLKQFDDRRLAPGPDVLRYLTERMPRTFAAVSAVVSAMDRLSLAERRALTVPLARRVLAQLGYDEE</sequence>
<dbReference type="Gene3D" id="1.10.8.60">
    <property type="match status" value="1"/>
</dbReference>
<accession>A0A7Y0E2U8</accession>
<feature type="domain" description="Hda lid" evidence="1">
    <location>
        <begin position="160"/>
        <end position="220"/>
    </location>
</feature>
<gene>
    <name evidence="2" type="ORF">HH303_16670</name>
</gene>
<dbReference type="EMBL" id="JABBNT010000005">
    <property type="protein sequence ID" value="NMM46128.1"/>
    <property type="molecule type" value="Genomic_DNA"/>
</dbReference>
<dbReference type="GO" id="GO:0005886">
    <property type="term" value="C:plasma membrane"/>
    <property type="evidence" value="ECO:0007669"/>
    <property type="project" value="TreeGrafter"/>
</dbReference>
<evidence type="ECO:0000313" key="2">
    <source>
        <dbReference type="EMBL" id="NMM46128.1"/>
    </source>
</evidence>
<evidence type="ECO:0000259" key="1">
    <source>
        <dbReference type="Pfam" id="PF22688"/>
    </source>
</evidence>
<organism evidence="2 3">
    <name type="scientific">Pacificispira spongiicola</name>
    <dbReference type="NCBI Taxonomy" id="2729598"/>
    <lineage>
        <taxon>Bacteria</taxon>
        <taxon>Pseudomonadati</taxon>
        <taxon>Pseudomonadota</taxon>
        <taxon>Alphaproteobacteria</taxon>
        <taxon>Rhodospirillales</taxon>
        <taxon>Rhodospirillaceae</taxon>
        <taxon>Pacificispira</taxon>
    </lineage>
</organism>